<proteinExistence type="predicted"/>
<reference evidence="1" key="1">
    <citation type="submission" date="2022-01" db="EMBL/GenBank/DDBJ databases">
        <title>Genome Sequence Resource for Two Populations of Ditylenchus destructor, the Migratory Endoparasitic Phytonematode.</title>
        <authorList>
            <person name="Zhang H."/>
            <person name="Lin R."/>
            <person name="Xie B."/>
        </authorList>
    </citation>
    <scope>NUCLEOTIDE SEQUENCE</scope>
    <source>
        <strain evidence="1">BazhouSP</strain>
    </source>
</reference>
<dbReference type="AlphaFoldDB" id="A0AAD4MQW0"/>
<evidence type="ECO:0000313" key="1">
    <source>
        <dbReference type="EMBL" id="KAI1700852.1"/>
    </source>
</evidence>
<evidence type="ECO:0000313" key="2">
    <source>
        <dbReference type="Proteomes" id="UP001201812"/>
    </source>
</evidence>
<name>A0AAD4MQW0_9BILA</name>
<comment type="caution">
    <text evidence="1">The sequence shown here is derived from an EMBL/GenBank/DDBJ whole genome shotgun (WGS) entry which is preliminary data.</text>
</comment>
<gene>
    <name evidence="1" type="ORF">DdX_16473</name>
</gene>
<dbReference type="Proteomes" id="UP001201812">
    <property type="component" value="Unassembled WGS sequence"/>
</dbReference>
<keyword evidence="2" id="KW-1185">Reference proteome</keyword>
<organism evidence="1 2">
    <name type="scientific">Ditylenchus destructor</name>
    <dbReference type="NCBI Taxonomy" id="166010"/>
    <lineage>
        <taxon>Eukaryota</taxon>
        <taxon>Metazoa</taxon>
        <taxon>Ecdysozoa</taxon>
        <taxon>Nematoda</taxon>
        <taxon>Chromadorea</taxon>
        <taxon>Rhabditida</taxon>
        <taxon>Tylenchina</taxon>
        <taxon>Tylenchomorpha</taxon>
        <taxon>Sphaerularioidea</taxon>
        <taxon>Anguinidae</taxon>
        <taxon>Anguininae</taxon>
        <taxon>Ditylenchus</taxon>
    </lineage>
</organism>
<dbReference type="EMBL" id="JAKKPZ010000133">
    <property type="protein sequence ID" value="KAI1700852.1"/>
    <property type="molecule type" value="Genomic_DNA"/>
</dbReference>
<sequence>MPMDKEQVHKFVETSIEELRQGIRVLSDNYNQWKNFIENPQPRLELPSLSKATVEQVIEDHERRKLTCDMNYLQKVKAALPEKNVLEKKNTALEEEFKETQRCFKERINYKAEINNWLEDYQSYLDNTVKMMDEELNWVRQFCRENDLPLNEILEENVKTEQMEH</sequence>
<protein>
    <submittedName>
        <fullName evidence="1">Uncharacterized protein</fullName>
    </submittedName>
</protein>
<accession>A0AAD4MQW0</accession>